<name>A0A7Z1B3L6_9BACI</name>
<keyword evidence="1" id="KW-1133">Transmembrane helix</keyword>
<comment type="caution">
    <text evidence="2">The sequence shown here is derived from an EMBL/GenBank/DDBJ whole genome shotgun (WGS) entry which is preliminary data.</text>
</comment>
<gene>
    <name evidence="2" type="ORF">B4121_3134</name>
</gene>
<feature type="transmembrane region" description="Helical" evidence="1">
    <location>
        <begin position="6"/>
        <end position="23"/>
    </location>
</feature>
<sequence>MIISCQWPYLVGFIFLFLSFINIEEYNIHMDSTRLQQAE</sequence>
<dbReference type="EMBL" id="LKPO01000020">
    <property type="protein sequence ID" value="OLF90921.1"/>
    <property type="molecule type" value="Genomic_DNA"/>
</dbReference>
<dbReference type="AlphaFoldDB" id="A0A7Z1B3L6"/>
<keyword evidence="1" id="KW-0812">Transmembrane</keyword>
<protein>
    <submittedName>
        <fullName evidence="2">Uncharacterized protein</fullName>
    </submittedName>
</protein>
<accession>A0A7Z1B3L6</accession>
<evidence type="ECO:0000313" key="2">
    <source>
        <dbReference type="EMBL" id="OLF90921.1"/>
    </source>
</evidence>
<organism evidence="2 3">
    <name type="scientific">Bacillus paralicheniformis</name>
    <dbReference type="NCBI Taxonomy" id="1648923"/>
    <lineage>
        <taxon>Bacteria</taxon>
        <taxon>Bacillati</taxon>
        <taxon>Bacillota</taxon>
        <taxon>Bacilli</taxon>
        <taxon>Bacillales</taxon>
        <taxon>Bacillaceae</taxon>
        <taxon>Bacillus</taxon>
    </lineage>
</organism>
<evidence type="ECO:0000256" key="1">
    <source>
        <dbReference type="SAM" id="Phobius"/>
    </source>
</evidence>
<proteinExistence type="predicted"/>
<dbReference type="Proteomes" id="UP000185604">
    <property type="component" value="Unassembled WGS sequence"/>
</dbReference>
<reference evidence="2 3" key="1">
    <citation type="journal article" date="2016" name="Front. Microbiol.">
        <title>High-Level Heat Resistance of Spores of Bacillus amyloliquefaciens and Bacillus licheniformis Results from the Presence of a spoVA Operon in a Tn1546 Transposon.</title>
        <authorList>
            <person name="Berendsen E.M."/>
            <person name="Koning R.A."/>
            <person name="Boekhorst J."/>
            <person name="de Jong A."/>
            <person name="Kuipers O.P."/>
            <person name="Wells-Bennik M.H."/>
        </authorList>
    </citation>
    <scope>NUCLEOTIDE SEQUENCE [LARGE SCALE GENOMIC DNA]</scope>
    <source>
        <strain evidence="2 3">B4121</strain>
    </source>
</reference>
<keyword evidence="1" id="KW-0472">Membrane</keyword>
<evidence type="ECO:0000313" key="3">
    <source>
        <dbReference type="Proteomes" id="UP000185604"/>
    </source>
</evidence>